<keyword evidence="5 16" id="KW-0347">Helicase</keyword>
<sequence length="1174" mass="130343">MNLKQILLKSLYELREDVDNTIRFLEQQSESNIDEKSSWTVDLCKNHISSLKHGFNKASCSGLVPSESESKKQGDDDSGGGGKTTQQVKKVSEENTPTTAGNSEAYDSFDDLDFDDFLGMSTKTSKTTSSEKVNCHGKKNDVMLDEELLSMDGELEEDVWPGAPEPDFDPDEEERLLGDIANENKEHDEMSSDSEFDENMLEELEAAEKSALEEADDTFQYKEDDESEDVHQPSDKSYLEVLKQYFGYSKFRPMQWKIINSVLNDKKDNCVIMATGYGKSLTFQFPSVFTKRTSIIISPLISLMEDQVHGLQASNIDACFLGSAQTRSAEVKEELFQGKYRLVYVTPEYASTGMDDFKRLNERVGVDLIAIDEAHCVSQWGHDFRPSYRHLGALKQQFPSIPILAVTATATVEVQKDICRSLGLVSPQMTCTSFDRPNLFLVVKQKSGDIANDFRGELEKKGLRYDFSGPTLIYCQTKKATGEVASVLQAMGVSCLSYHAAMSLSTRKEAHHKFLNDRVQAVVATIAFGMGIDKPDVRKVIHYGAPKDIESYYQEIGRGGRDGQPSFCTVLYSKADFNISRHRIHSTENEKFRDHKMKMFAKMEQYLSTSQCRRRILLSYFETGNLEEIGGTENCCDNCRLKITRLRHGLDVAEAADEPKNYSKEAFDLFTAIDVTGCRYGLGVPTQVLTGSANKKVEKFKSSKIFGSGKYRSQKFWTAFGKCLVYAGYLKEKAVQGGFGSTTELTPMARTWLQDYKRSGEECKLTIVPSKDLLQEETAGNMKKSVSITLKSVAPSGSSYLSGELSSNFSSSFSNAKPVAVAESPVPKVDEKTQKLQSDLYAKLLKLRNDMAQKTGFTPHNIASNKQLLDMAKLRPCTRASLLKIEDFSEVKAQRFGSEFTSVIKAFSEEHSLKQDDFPDPVDLSSGDVQSVLVADLFKLSETQRQSYVLFALQNLTLEEVASKRGLRTSSIVSHMCEALKKGLDVDTKRLGVTPRIEELVTSAIRAPPVNGGISSLTKIKDQLPLYVEYNHIKVVISLLLHKHGQGVNADGEPVLSGSDPQNAEDAKKSASSLSLKRERSSSSSSPSSSVSQKVGKISPNLPSSSQQPTPSWKSVSDSQSRLGAGPQEFLQSNTMDSQDSSQGSMLKKLPSWMAQSANKTVLKKKMKSNSLFK</sequence>
<evidence type="ECO:0000256" key="8">
    <source>
        <dbReference type="ARBA" id="ARBA00023235"/>
    </source>
</evidence>
<keyword evidence="3" id="KW-0547">Nucleotide-binding</keyword>
<accession>A0ABM0JV04</accession>
<dbReference type="Gene3D" id="1.10.10.10">
    <property type="entry name" value="Winged helix-like DNA-binding domain superfamily/Winged helix DNA-binding domain"/>
    <property type="match status" value="1"/>
</dbReference>
<evidence type="ECO:0000256" key="5">
    <source>
        <dbReference type="ARBA" id="ARBA00022806"/>
    </source>
</evidence>
<evidence type="ECO:0000256" key="10">
    <source>
        <dbReference type="ARBA" id="ARBA00034808"/>
    </source>
</evidence>
<dbReference type="SMART" id="SM00956">
    <property type="entry name" value="RQC"/>
    <property type="match status" value="1"/>
</dbReference>
<reference evidence="16" key="1">
    <citation type="submission" date="2025-08" db="UniProtKB">
        <authorList>
            <consortium name="RefSeq"/>
        </authorList>
    </citation>
    <scope>IDENTIFICATION</scope>
</reference>
<dbReference type="InterPro" id="IPR018982">
    <property type="entry name" value="RQC_domain"/>
</dbReference>
<dbReference type="Gene3D" id="1.10.150.80">
    <property type="entry name" value="HRDC domain"/>
    <property type="match status" value="1"/>
</dbReference>
<dbReference type="SMART" id="SM00341">
    <property type="entry name" value="HRDC"/>
    <property type="match status" value="1"/>
</dbReference>
<dbReference type="InterPro" id="IPR011545">
    <property type="entry name" value="DEAD/DEAH_box_helicase_dom"/>
</dbReference>
<evidence type="ECO:0000313" key="15">
    <source>
        <dbReference type="Proteomes" id="UP000694888"/>
    </source>
</evidence>
<organism evidence="15 16">
    <name type="scientific">Aplysia californica</name>
    <name type="common">California sea hare</name>
    <dbReference type="NCBI Taxonomy" id="6500"/>
    <lineage>
        <taxon>Eukaryota</taxon>
        <taxon>Metazoa</taxon>
        <taxon>Spiralia</taxon>
        <taxon>Lophotrochozoa</taxon>
        <taxon>Mollusca</taxon>
        <taxon>Gastropoda</taxon>
        <taxon>Heterobranchia</taxon>
        <taxon>Euthyneura</taxon>
        <taxon>Tectipleura</taxon>
        <taxon>Aplysiida</taxon>
        <taxon>Aplysioidea</taxon>
        <taxon>Aplysiidae</taxon>
        <taxon>Aplysia</taxon>
    </lineage>
</organism>
<keyword evidence="4" id="KW-0378">Hydrolase</keyword>
<dbReference type="Pfam" id="PF14493">
    <property type="entry name" value="HTH_40"/>
    <property type="match status" value="1"/>
</dbReference>
<feature type="region of interest" description="Disordered" evidence="11">
    <location>
        <begin position="62"/>
        <end position="107"/>
    </location>
</feature>
<comment type="cofactor">
    <cofactor evidence="1">
        <name>Zn(2+)</name>
        <dbReference type="ChEBI" id="CHEBI:29105"/>
    </cofactor>
</comment>
<dbReference type="PROSITE" id="PS51192">
    <property type="entry name" value="HELICASE_ATP_BIND_1"/>
    <property type="match status" value="1"/>
</dbReference>
<dbReference type="InterPro" id="IPR014001">
    <property type="entry name" value="Helicase_ATP-bd"/>
</dbReference>
<dbReference type="PANTHER" id="PTHR13710">
    <property type="entry name" value="DNA HELICASE RECQ FAMILY MEMBER"/>
    <property type="match status" value="1"/>
</dbReference>
<evidence type="ECO:0000256" key="4">
    <source>
        <dbReference type="ARBA" id="ARBA00022801"/>
    </source>
</evidence>
<evidence type="ECO:0000256" key="2">
    <source>
        <dbReference type="ARBA" id="ARBA00005446"/>
    </source>
</evidence>
<feature type="domain" description="Helicase C-terminal" evidence="14">
    <location>
        <begin position="457"/>
        <end position="604"/>
    </location>
</feature>
<keyword evidence="7" id="KW-0238">DNA-binding</keyword>
<evidence type="ECO:0000259" key="12">
    <source>
        <dbReference type="PROSITE" id="PS50967"/>
    </source>
</evidence>
<dbReference type="Pfam" id="PF09382">
    <property type="entry name" value="RQC"/>
    <property type="match status" value="1"/>
</dbReference>
<evidence type="ECO:0000256" key="1">
    <source>
        <dbReference type="ARBA" id="ARBA00001947"/>
    </source>
</evidence>
<dbReference type="InterPro" id="IPR010997">
    <property type="entry name" value="HRDC-like_sf"/>
</dbReference>
<dbReference type="PROSITE" id="PS51194">
    <property type="entry name" value="HELICASE_CTER"/>
    <property type="match status" value="1"/>
</dbReference>
<dbReference type="PANTHER" id="PTHR13710:SF120">
    <property type="entry name" value="BIFUNCTIONAL 3'-5' EXONUCLEASE_ATP-DEPENDENT HELICASE WRN"/>
    <property type="match status" value="1"/>
</dbReference>
<proteinExistence type="inferred from homology"/>
<feature type="compositionally biased region" description="Low complexity" evidence="11">
    <location>
        <begin position="1082"/>
        <end position="1092"/>
    </location>
</feature>
<feature type="region of interest" description="Disordered" evidence="11">
    <location>
        <begin position="1051"/>
        <end position="1174"/>
    </location>
</feature>
<evidence type="ECO:0000313" key="16">
    <source>
        <dbReference type="RefSeq" id="XP_005102148.1"/>
    </source>
</evidence>
<dbReference type="RefSeq" id="XP_005102148.1">
    <property type="nucleotide sequence ID" value="XM_005102091.3"/>
</dbReference>
<gene>
    <name evidence="16" type="primary">LOC101858284</name>
</gene>
<feature type="domain" description="Helicase ATP-binding" evidence="13">
    <location>
        <begin position="260"/>
        <end position="428"/>
    </location>
</feature>
<dbReference type="CDD" id="cd18794">
    <property type="entry name" value="SF2_C_RecQ"/>
    <property type="match status" value="1"/>
</dbReference>
<evidence type="ECO:0000259" key="14">
    <source>
        <dbReference type="PROSITE" id="PS51194"/>
    </source>
</evidence>
<name>A0ABM0JV04_APLCA</name>
<dbReference type="Pfam" id="PF16124">
    <property type="entry name" value="RecQ_Zn_bind"/>
    <property type="match status" value="1"/>
</dbReference>
<dbReference type="SUPFAM" id="SSF46785">
    <property type="entry name" value="Winged helix' DNA-binding domain"/>
    <property type="match status" value="1"/>
</dbReference>
<dbReference type="InterPro" id="IPR044876">
    <property type="entry name" value="HRDC_dom_sf"/>
</dbReference>
<dbReference type="SMART" id="SM00487">
    <property type="entry name" value="DEXDc"/>
    <property type="match status" value="1"/>
</dbReference>
<dbReference type="SMART" id="SM00490">
    <property type="entry name" value="HELICc"/>
    <property type="match status" value="1"/>
</dbReference>
<protein>
    <recommendedName>
        <fullName evidence="10">DNA 3'-5' helicase</fullName>
        <ecNumber evidence="10">5.6.2.4</ecNumber>
    </recommendedName>
</protein>
<dbReference type="SUPFAM" id="SSF52540">
    <property type="entry name" value="P-loop containing nucleoside triphosphate hydrolases"/>
    <property type="match status" value="2"/>
</dbReference>
<dbReference type="Gene3D" id="3.40.50.300">
    <property type="entry name" value="P-loop containing nucleotide triphosphate hydrolases"/>
    <property type="match status" value="2"/>
</dbReference>
<keyword evidence="8" id="KW-0413">Isomerase</keyword>
<evidence type="ECO:0000256" key="3">
    <source>
        <dbReference type="ARBA" id="ARBA00022741"/>
    </source>
</evidence>
<dbReference type="EC" id="5.6.2.4" evidence="10"/>
<evidence type="ECO:0000259" key="13">
    <source>
        <dbReference type="PROSITE" id="PS51192"/>
    </source>
</evidence>
<dbReference type="Pfam" id="PF00271">
    <property type="entry name" value="Helicase_C"/>
    <property type="match status" value="1"/>
</dbReference>
<evidence type="ECO:0000256" key="7">
    <source>
        <dbReference type="ARBA" id="ARBA00023125"/>
    </source>
</evidence>
<dbReference type="InterPro" id="IPR036390">
    <property type="entry name" value="WH_DNA-bd_sf"/>
</dbReference>
<dbReference type="InterPro" id="IPR027417">
    <property type="entry name" value="P-loop_NTPase"/>
</dbReference>
<dbReference type="InterPro" id="IPR001650">
    <property type="entry name" value="Helicase_C-like"/>
</dbReference>
<keyword evidence="6" id="KW-0067">ATP-binding</keyword>
<feature type="compositionally biased region" description="Polar residues" evidence="11">
    <location>
        <begin position="1130"/>
        <end position="1145"/>
    </location>
</feature>
<dbReference type="Proteomes" id="UP000694888">
    <property type="component" value="Unplaced"/>
</dbReference>
<dbReference type="InterPro" id="IPR002121">
    <property type="entry name" value="HRDC_dom"/>
</dbReference>
<comment type="catalytic activity">
    <reaction evidence="9">
        <text>Couples ATP hydrolysis with the unwinding of duplex DNA by translocating in the 3'-5' direction.</text>
        <dbReference type="EC" id="5.6.2.4"/>
    </reaction>
</comment>
<dbReference type="GeneID" id="101858284"/>
<evidence type="ECO:0000256" key="11">
    <source>
        <dbReference type="SAM" id="MobiDB-lite"/>
    </source>
</evidence>
<dbReference type="NCBIfam" id="TIGR00614">
    <property type="entry name" value="recQ_fam"/>
    <property type="match status" value="1"/>
</dbReference>
<dbReference type="InterPro" id="IPR036388">
    <property type="entry name" value="WH-like_DNA-bd_sf"/>
</dbReference>
<dbReference type="InterPro" id="IPR004589">
    <property type="entry name" value="DNA_helicase_ATP-dep_RecQ"/>
</dbReference>
<feature type="compositionally biased region" description="Polar residues" evidence="11">
    <location>
        <begin position="1101"/>
        <end position="1122"/>
    </location>
</feature>
<dbReference type="Pfam" id="PF00570">
    <property type="entry name" value="HRDC"/>
    <property type="match status" value="1"/>
</dbReference>
<dbReference type="GO" id="GO:0004386">
    <property type="term" value="F:helicase activity"/>
    <property type="evidence" value="ECO:0007669"/>
    <property type="project" value="UniProtKB-KW"/>
</dbReference>
<dbReference type="InterPro" id="IPR029491">
    <property type="entry name" value="Helicase_HTH"/>
</dbReference>
<keyword evidence="15" id="KW-1185">Reference proteome</keyword>
<evidence type="ECO:0000256" key="9">
    <source>
        <dbReference type="ARBA" id="ARBA00034617"/>
    </source>
</evidence>
<dbReference type="SUPFAM" id="SSF47819">
    <property type="entry name" value="HRDC-like"/>
    <property type="match status" value="1"/>
</dbReference>
<dbReference type="PROSITE" id="PS50967">
    <property type="entry name" value="HRDC"/>
    <property type="match status" value="1"/>
</dbReference>
<feature type="domain" description="HRDC" evidence="12">
    <location>
        <begin position="834"/>
        <end position="914"/>
    </location>
</feature>
<dbReference type="InterPro" id="IPR032284">
    <property type="entry name" value="RecQ_Zn-bd"/>
</dbReference>
<dbReference type="Pfam" id="PF00270">
    <property type="entry name" value="DEAD"/>
    <property type="match status" value="1"/>
</dbReference>
<evidence type="ECO:0000256" key="6">
    <source>
        <dbReference type="ARBA" id="ARBA00022840"/>
    </source>
</evidence>
<comment type="similarity">
    <text evidence="2">Belongs to the helicase family. RecQ subfamily.</text>
</comment>